<feature type="region of interest" description="Disordered" evidence="1">
    <location>
        <begin position="76"/>
        <end position="123"/>
    </location>
</feature>
<evidence type="ECO:0000256" key="2">
    <source>
        <dbReference type="SAM" id="Phobius"/>
    </source>
</evidence>
<dbReference type="EMBL" id="JAAGSC010000040">
    <property type="protein sequence ID" value="NDY95523.1"/>
    <property type="molecule type" value="Genomic_DNA"/>
</dbReference>
<organism evidence="3 4">
    <name type="scientific">Wenzhouxiangella limi</name>
    <dbReference type="NCBI Taxonomy" id="2707351"/>
    <lineage>
        <taxon>Bacteria</taxon>
        <taxon>Pseudomonadati</taxon>
        <taxon>Pseudomonadota</taxon>
        <taxon>Gammaproteobacteria</taxon>
        <taxon>Chromatiales</taxon>
        <taxon>Wenzhouxiangellaceae</taxon>
        <taxon>Wenzhouxiangella</taxon>
    </lineage>
</organism>
<feature type="compositionally biased region" description="Low complexity" evidence="1">
    <location>
        <begin position="86"/>
        <end position="114"/>
    </location>
</feature>
<accession>A0A845UUL5</accession>
<keyword evidence="2" id="KW-0812">Transmembrane</keyword>
<protein>
    <submittedName>
        <fullName evidence="3">Uncharacterized protein</fullName>
    </submittedName>
</protein>
<evidence type="ECO:0000313" key="4">
    <source>
        <dbReference type="Proteomes" id="UP000484885"/>
    </source>
</evidence>
<keyword evidence="2" id="KW-1133">Transmembrane helix</keyword>
<evidence type="ECO:0000256" key="1">
    <source>
        <dbReference type="SAM" id="MobiDB-lite"/>
    </source>
</evidence>
<feature type="transmembrane region" description="Helical" evidence="2">
    <location>
        <begin position="55"/>
        <end position="73"/>
    </location>
</feature>
<name>A0A845UUL5_9GAMM</name>
<dbReference type="AlphaFoldDB" id="A0A845UUL5"/>
<reference evidence="3 4" key="1">
    <citation type="submission" date="2020-02" db="EMBL/GenBank/DDBJ databases">
        <authorList>
            <person name="Zhang X.-Y."/>
        </authorList>
    </citation>
    <scope>NUCLEOTIDE SEQUENCE [LARGE SCALE GENOMIC DNA]</scope>
    <source>
        <strain evidence="3 4">C33</strain>
    </source>
</reference>
<comment type="caution">
    <text evidence="3">The sequence shown here is derived from an EMBL/GenBank/DDBJ whole genome shotgun (WGS) entry which is preliminary data.</text>
</comment>
<dbReference type="Proteomes" id="UP000484885">
    <property type="component" value="Unassembled WGS sequence"/>
</dbReference>
<keyword evidence="4" id="KW-1185">Reference proteome</keyword>
<proteinExistence type="predicted"/>
<gene>
    <name evidence="3" type="ORF">G3I74_07280</name>
</gene>
<keyword evidence="2" id="KW-0472">Membrane</keyword>
<feature type="region of interest" description="Disordered" evidence="1">
    <location>
        <begin position="1"/>
        <end position="33"/>
    </location>
</feature>
<sequence length="194" mass="20798">MTQSPDNGADMPHKDLQSLYREQAEAEPDSGLDRIIRARAEQALESDQRRRPRPWIAGLATAGALVLAVGVIVQQAPQQAPPPSPQESASAPSAISEDAAPAARSALPRPAADAQLQSAPAPELTTERAFLSGLAETQAQAKAQAVLDIRALLADGQIEAARERVRALRESQPELELPEDLLEALEKTPRNRDE</sequence>
<evidence type="ECO:0000313" key="3">
    <source>
        <dbReference type="EMBL" id="NDY95523.1"/>
    </source>
</evidence>
<dbReference type="RefSeq" id="WP_164210928.1">
    <property type="nucleotide sequence ID" value="NZ_JAAGSC010000040.1"/>
</dbReference>